<accession>A0A6N8IUL9</accession>
<protein>
    <submittedName>
        <fullName evidence="2">Uncharacterized protein</fullName>
    </submittedName>
</protein>
<name>A0A6N8IUL9_9BURK</name>
<gene>
    <name evidence="2" type="ORF">GON04_13685</name>
</gene>
<proteinExistence type="predicted"/>
<dbReference type="EMBL" id="WSEL01000006">
    <property type="protein sequence ID" value="MVQ30508.1"/>
    <property type="molecule type" value="Genomic_DNA"/>
</dbReference>
<dbReference type="RefSeq" id="WP_157398637.1">
    <property type="nucleotide sequence ID" value="NZ_WSEL01000006.1"/>
</dbReference>
<comment type="caution">
    <text evidence="2">The sequence shown here is derived from an EMBL/GenBank/DDBJ whole genome shotgun (WGS) entry which is preliminary data.</text>
</comment>
<evidence type="ECO:0000313" key="2">
    <source>
        <dbReference type="EMBL" id="MVQ30508.1"/>
    </source>
</evidence>
<feature type="region of interest" description="Disordered" evidence="1">
    <location>
        <begin position="1"/>
        <end position="23"/>
    </location>
</feature>
<keyword evidence="3" id="KW-1185">Reference proteome</keyword>
<organism evidence="2 3">
    <name type="scientific">Ramlibacter pinisoli</name>
    <dbReference type="NCBI Taxonomy" id="2682844"/>
    <lineage>
        <taxon>Bacteria</taxon>
        <taxon>Pseudomonadati</taxon>
        <taxon>Pseudomonadota</taxon>
        <taxon>Betaproteobacteria</taxon>
        <taxon>Burkholderiales</taxon>
        <taxon>Comamonadaceae</taxon>
        <taxon>Ramlibacter</taxon>
    </lineage>
</organism>
<dbReference type="AlphaFoldDB" id="A0A6N8IUL9"/>
<sequence>MHSNSRSLTPADLSDDFDDGPRPARELALERKAMEEDIAKRAWMADSAHQLAGRIPTSVFALGDLATGR</sequence>
<reference evidence="2 3" key="1">
    <citation type="submission" date="2019-12" db="EMBL/GenBank/DDBJ databases">
        <authorList>
            <person name="Huq M.A."/>
        </authorList>
    </citation>
    <scope>NUCLEOTIDE SEQUENCE [LARGE SCALE GENOMIC DNA]</scope>
    <source>
        <strain evidence="2 3">MAH-25</strain>
    </source>
</reference>
<evidence type="ECO:0000313" key="3">
    <source>
        <dbReference type="Proteomes" id="UP000469385"/>
    </source>
</evidence>
<dbReference type="Proteomes" id="UP000469385">
    <property type="component" value="Unassembled WGS sequence"/>
</dbReference>
<evidence type="ECO:0000256" key="1">
    <source>
        <dbReference type="SAM" id="MobiDB-lite"/>
    </source>
</evidence>